<dbReference type="InterPro" id="IPR000838">
    <property type="entry name" value="RNA_pol_sigma70_ECF_CS"/>
</dbReference>
<dbReference type="InterPro" id="IPR013249">
    <property type="entry name" value="RNA_pol_sigma70_r4_t2"/>
</dbReference>
<dbReference type="PANTHER" id="PTHR43133:SF65">
    <property type="entry name" value="ECF RNA POLYMERASE SIGMA FACTOR SIGG"/>
    <property type="match status" value="1"/>
</dbReference>
<dbReference type="OrthoDB" id="6689546at2"/>
<dbReference type="RefSeq" id="WP_035297921.1">
    <property type="nucleotide sequence ID" value="NZ_AP023354.1"/>
</dbReference>
<dbReference type="SUPFAM" id="SSF88946">
    <property type="entry name" value="Sigma2 domain of RNA polymerase sigma factors"/>
    <property type="match status" value="1"/>
</dbReference>
<dbReference type="PROSITE" id="PS01063">
    <property type="entry name" value="SIGMA70_ECF"/>
    <property type="match status" value="1"/>
</dbReference>
<dbReference type="Pfam" id="PF12680">
    <property type="entry name" value="SnoaL_2"/>
    <property type="match status" value="1"/>
</dbReference>
<dbReference type="SUPFAM" id="SSF88659">
    <property type="entry name" value="Sigma3 and sigma4 domains of RNA polymerase sigma factors"/>
    <property type="match status" value="1"/>
</dbReference>
<evidence type="ECO:0000259" key="9">
    <source>
        <dbReference type="Pfam" id="PF04542"/>
    </source>
</evidence>
<dbReference type="SUPFAM" id="SSF54427">
    <property type="entry name" value="NTF2-like"/>
    <property type="match status" value="1"/>
</dbReference>
<comment type="similarity">
    <text evidence="1 7">Belongs to the sigma-70 factor family. ECF subfamily.</text>
</comment>
<organism evidence="12 13">
    <name type="scientific">Actinocatenispora sera</name>
    <dbReference type="NCBI Taxonomy" id="390989"/>
    <lineage>
        <taxon>Bacteria</taxon>
        <taxon>Bacillati</taxon>
        <taxon>Actinomycetota</taxon>
        <taxon>Actinomycetes</taxon>
        <taxon>Micromonosporales</taxon>
        <taxon>Micromonosporaceae</taxon>
        <taxon>Actinocatenispora</taxon>
    </lineage>
</organism>
<evidence type="ECO:0000256" key="6">
    <source>
        <dbReference type="ARBA" id="ARBA00023163"/>
    </source>
</evidence>
<evidence type="ECO:0000256" key="5">
    <source>
        <dbReference type="ARBA" id="ARBA00023125"/>
    </source>
</evidence>
<reference evidence="12" key="1">
    <citation type="submission" date="2020-08" db="EMBL/GenBank/DDBJ databases">
        <title>Whole genome shotgun sequence of Actinocatenispora sera NBRC 101916.</title>
        <authorList>
            <person name="Komaki H."/>
            <person name="Tamura T."/>
        </authorList>
    </citation>
    <scope>NUCLEOTIDE SEQUENCE</scope>
    <source>
        <strain evidence="12">NBRC 101916</strain>
    </source>
</reference>
<dbReference type="InterPro" id="IPR014284">
    <property type="entry name" value="RNA_pol_sigma-70_dom"/>
</dbReference>
<dbReference type="GO" id="GO:0006950">
    <property type="term" value="P:response to stress"/>
    <property type="evidence" value="ECO:0007669"/>
    <property type="project" value="UniProtKB-ARBA"/>
</dbReference>
<dbReference type="InterPro" id="IPR032710">
    <property type="entry name" value="NTF2-like_dom_sf"/>
</dbReference>
<dbReference type="KEGG" id="aser:Asera_08260"/>
<keyword evidence="4 7" id="KW-0731">Sigma factor</keyword>
<evidence type="ECO:0000256" key="3">
    <source>
        <dbReference type="ARBA" id="ARBA00023015"/>
    </source>
</evidence>
<feature type="region of interest" description="Disordered" evidence="8">
    <location>
        <begin position="307"/>
        <end position="340"/>
    </location>
</feature>
<dbReference type="Pfam" id="PF04542">
    <property type="entry name" value="Sigma70_r2"/>
    <property type="match status" value="1"/>
</dbReference>
<dbReference type="NCBIfam" id="NF006089">
    <property type="entry name" value="PRK08241.1"/>
    <property type="match status" value="1"/>
</dbReference>
<keyword evidence="3 7" id="KW-0805">Transcription regulation</keyword>
<gene>
    <name evidence="12" type="ORF">Asera_08260</name>
</gene>
<evidence type="ECO:0000313" key="13">
    <source>
        <dbReference type="Proteomes" id="UP000680750"/>
    </source>
</evidence>
<comment type="subunit">
    <text evidence="2">Interacts transiently with the RNA polymerase catalytic core formed by RpoA, RpoB, RpoC and RpoZ (2 alpha, 1 beta, 1 beta' and 1 omega subunit) to form the RNA polymerase holoenzyme that can initiate transcription.</text>
</comment>
<dbReference type="InterPro" id="IPR036388">
    <property type="entry name" value="WH-like_DNA-bd_sf"/>
</dbReference>
<evidence type="ECO:0000259" key="10">
    <source>
        <dbReference type="Pfam" id="PF08281"/>
    </source>
</evidence>
<dbReference type="PANTHER" id="PTHR43133">
    <property type="entry name" value="RNA POLYMERASE ECF-TYPE SIGMA FACTO"/>
    <property type="match status" value="1"/>
</dbReference>
<keyword evidence="5 7" id="KW-0238">DNA-binding</keyword>
<dbReference type="GO" id="GO:0006352">
    <property type="term" value="P:DNA-templated transcription initiation"/>
    <property type="evidence" value="ECO:0007669"/>
    <property type="project" value="InterPro"/>
</dbReference>
<evidence type="ECO:0000256" key="8">
    <source>
        <dbReference type="SAM" id="MobiDB-lite"/>
    </source>
</evidence>
<evidence type="ECO:0000259" key="11">
    <source>
        <dbReference type="Pfam" id="PF12680"/>
    </source>
</evidence>
<dbReference type="NCBIfam" id="TIGR02960">
    <property type="entry name" value="SigX5"/>
    <property type="match status" value="1"/>
</dbReference>
<dbReference type="Gene3D" id="3.10.450.50">
    <property type="match status" value="1"/>
</dbReference>
<dbReference type="InterPro" id="IPR013325">
    <property type="entry name" value="RNA_pol_sigma_r2"/>
</dbReference>
<keyword evidence="13" id="KW-1185">Reference proteome</keyword>
<evidence type="ECO:0000256" key="4">
    <source>
        <dbReference type="ARBA" id="ARBA00023082"/>
    </source>
</evidence>
<dbReference type="Gene3D" id="1.10.1740.10">
    <property type="match status" value="1"/>
</dbReference>
<name>A0A810KXC9_9ACTN</name>
<feature type="domain" description="SnoaL-like" evidence="11">
    <location>
        <begin position="211"/>
        <end position="270"/>
    </location>
</feature>
<feature type="domain" description="RNA polymerase sigma-70 region 2" evidence="9">
    <location>
        <begin position="20"/>
        <end position="88"/>
    </location>
</feature>
<accession>A0A810KXC9</accession>
<dbReference type="AlphaFoldDB" id="A0A810KXC9"/>
<evidence type="ECO:0000256" key="1">
    <source>
        <dbReference type="ARBA" id="ARBA00010641"/>
    </source>
</evidence>
<dbReference type="InterPro" id="IPR039425">
    <property type="entry name" value="RNA_pol_sigma-70-like"/>
</dbReference>
<protein>
    <recommendedName>
        <fullName evidence="7">RNA polymerase sigma factor</fullName>
    </recommendedName>
</protein>
<dbReference type="GO" id="GO:0003677">
    <property type="term" value="F:DNA binding"/>
    <property type="evidence" value="ECO:0007669"/>
    <property type="project" value="UniProtKB-KW"/>
</dbReference>
<dbReference type="Proteomes" id="UP000680750">
    <property type="component" value="Chromosome"/>
</dbReference>
<proteinExistence type="inferred from homology"/>
<dbReference type="GO" id="GO:0016987">
    <property type="term" value="F:sigma factor activity"/>
    <property type="evidence" value="ECO:0007669"/>
    <property type="project" value="UniProtKB-KW"/>
</dbReference>
<evidence type="ECO:0000256" key="7">
    <source>
        <dbReference type="RuleBase" id="RU000716"/>
    </source>
</evidence>
<dbReference type="NCBIfam" id="TIGR02937">
    <property type="entry name" value="sigma70-ECF"/>
    <property type="match status" value="1"/>
</dbReference>
<dbReference type="Pfam" id="PF08281">
    <property type="entry name" value="Sigma70_r4_2"/>
    <property type="match status" value="1"/>
</dbReference>
<evidence type="ECO:0000256" key="2">
    <source>
        <dbReference type="ARBA" id="ARBA00011344"/>
    </source>
</evidence>
<dbReference type="InterPro" id="IPR037401">
    <property type="entry name" value="SnoaL-like"/>
</dbReference>
<sequence>MVRSVLEQARDGDAGAFRELVEPYRGELHLHCYRMLGSLADAEDLVQETLLAAWRGLGGFAGRSSVRTWLYRIATNRCRNALRDARRRIPAEPVPPFVPPAPSRRATVTWLQPYPDAALDRIAERAPDPAARYLSRETVELAFVVAVQQLPPRQAAVLLLCDVLDFGRTEVAEMLDTTPTAVKGALQRARAGLTANEHRPGGPDAGERAVARRFAAAFTADDVDGVLALLTDEAWLAMPPAPHEYHGAAAIRAFLAASARGRGGRRLRLVPAGANRQPAFGCYLDDRPAPARATPEAPAAVRSATVEAARPGSGTRTVAGADDRAGPGASDAARSGTDDRAGPGAFVGVVVLTPAAGRIGRITRFLDPSLAAAFGLPSHRG</sequence>
<dbReference type="InterPro" id="IPR014305">
    <property type="entry name" value="RNA_pol_sigma-G_actinobac"/>
</dbReference>
<feature type="domain" description="RNA polymerase sigma factor 70 region 4 type 2" evidence="10">
    <location>
        <begin position="143"/>
        <end position="191"/>
    </location>
</feature>
<dbReference type="InterPro" id="IPR007627">
    <property type="entry name" value="RNA_pol_sigma70_r2"/>
</dbReference>
<dbReference type="InterPro" id="IPR013324">
    <property type="entry name" value="RNA_pol_sigma_r3/r4-like"/>
</dbReference>
<dbReference type="EMBL" id="AP023354">
    <property type="protein sequence ID" value="BCJ26718.1"/>
    <property type="molecule type" value="Genomic_DNA"/>
</dbReference>
<evidence type="ECO:0000313" key="12">
    <source>
        <dbReference type="EMBL" id="BCJ26718.1"/>
    </source>
</evidence>
<keyword evidence="6 7" id="KW-0804">Transcription</keyword>
<dbReference type="Gene3D" id="1.10.10.10">
    <property type="entry name" value="Winged helix-like DNA-binding domain superfamily/Winged helix DNA-binding domain"/>
    <property type="match status" value="1"/>
</dbReference>